<proteinExistence type="predicted"/>
<dbReference type="InterPro" id="IPR036779">
    <property type="entry name" value="LysM_dom_sf"/>
</dbReference>
<feature type="compositionally biased region" description="Low complexity" evidence="1">
    <location>
        <begin position="202"/>
        <end position="216"/>
    </location>
</feature>
<gene>
    <name evidence="3" type="ORF">FQ377_12430</name>
</gene>
<evidence type="ECO:0000313" key="4">
    <source>
        <dbReference type="Proteomes" id="UP000323410"/>
    </source>
</evidence>
<evidence type="ECO:0008006" key="5">
    <source>
        <dbReference type="Google" id="ProtNLM"/>
    </source>
</evidence>
<sequence>MTKQADAVQAGLILLTGAVLLAAGRALDGPRASFGVEDALAIGLSLAGLGIIGVWILALLLALASEVVRRRGPSPASSWAARWTPAMMQRLAVALLGLTTLTVPAVAHAAPVPSGAASIALPAPADHGGSPVVRLRPSARTVPAPAAAAAVAAESSGPIPPPAKAGTPGAPGSPYWTPQDLPSPAPVTSGAPGPTPTPATPAPTQTPTGEAAAPTADRGWEPAPVPTDGGPLVRAETRPQAGPAEIVVAPGDSLWSIVATQLGPLATAADVAATWPGWYQANASTIGPDPCLVLPGQVLRAPA</sequence>
<keyword evidence="2" id="KW-0812">Transmembrane</keyword>
<feature type="transmembrane region" description="Helical" evidence="2">
    <location>
        <begin position="91"/>
        <end position="110"/>
    </location>
</feature>
<keyword evidence="2" id="KW-1133">Transmembrane helix</keyword>
<evidence type="ECO:0000256" key="1">
    <source>
        <dbReference type="SAM" id="MobiDB-lite"/>
    </source>
</evidence>
<dbReference type="OrthoDB" id="3210682at2"/>
<keyword evidence="2" id="KW-0472">Membrane</keyword>
<organism evidence="3 4">
    <name type="scientific">Arthrobacter echini</name>
    <dbReference type="NCBI Taxonomy" id="1529066"/>
    <lineage>
        <taxon>Bacteria</taxon>
        <taxon>Bacillati</taxon>
        <taxon>Actinomycetota</taxon>
        <taxon>Actinomycetes</taxon>
        <taxon>Micrococcales</taxon>
        <taxon>Micrococcaceae</taxon>
        <taxon>Arthrobacter</taxon>
    </lineage>
</organism>
<accession>A0A5D0XLZ1</accession>
<feature type="compositionally biased region" description="Low complexity" evidence="1">
    <location>
        <begin position="164"/>
        <end position="174"/>
    </location>
</feature>
<dbReference type="Gene3D" id="3.10.350.10">
    <property type="entry name" value="LysM domain"/>
    <property type="match status" value="1"/>
</dbReference>
<keyword evidence="4" id="KW-1185">Reference proteome</keyword>
<feature type="transmembrane region" description="Helical" evidence="2">
    <location>
        <begin position="42"/>
        <end position="64"/>
    </location>
</feature>
<feature type="region of interest" description="Disordered" evidence="1">
    <location>
        <begin position="153"/>
        <end position="231"/>
    </location>
</feature>
<protein>
    <recommendedName>
        <fullName evidence="5">LysM peptidoglycan-binding domain-containing protein</fullName>
    </recommendedName>
</protein>
<reference evidence="3 4" key="1">
    <citation type="submission" date="2019-08" db="EMBL/GenBank/DDBJ databases">
        <title>Genone of Arthrobacter echini P9.</title>
        <authorList>
            <person name="Bowman J.P."/>
        </authorList>
    </citation>
    <scope>NUCLEOTIDE SEQUENCE [LARGE SCALE GENOMIC DNA]</scope>
    <source>
        <strain evidence="3 4">P9</strain>
    </source>
</reference>
<comment type="caution">
    <text evidence="3">The sequence shown here is derived from an EMBL/GenBank/DDBJ whole genome shotgun (WGS) entry which is preliminary data.</text>
</comment>
<dbReference type="RefSeq" id="WP_148601591.1">
    <property type="nucleotide sequence ID" value="NZ_VSLD01000007.1"/>
</dbReference>
<dbReference type="AlphaFoldDB" id="A0A5D0XLZ1"/>
<evidence type="ECO:0000313" key="3">
    <source>
        <dbReference type="EMBL" id="TYC97453.1"/>
    </source>
</evidence>
<name>A0A5D0XLZ1_9MICC</name>
<dbReference type="EMBL" id="VSLD01000007">
    <property type="protein sequence ID" value="TYC97453.1"/>
    <property type="molecule type" value="Genomic_DNA"/>
</dbReference>
<dbReference type="Proteomes" id="UP000323410">
    <property type="component" value="Unassembled WGS sequence"/>
</dbReference>
<evidence type="ECO:0000256" key="2">
    <source>
        <dbReference type="SAM" id="Phobius"/>
    </source>
</evidence>